<proteinExistence type="predicted"/>
<protein>
    <submittedName>
        <fullName evidence="1">Uncharacterized protein</fullName>
    </submittedName>
</protein>
<organism evidence="1 2">
    <name type="scientific">Setomelanomma holmii</name>
    <dbReference type="NCBI Taxonomy" id="210430"/>
    <lineage>
        <taxon>Eukaryota</taxon>
        <taxon>Fungi</taxon>
        <taxon>Dikarya</taxon>
        <taxon>Ascomycota</taxon>
        <taxon>Pezizomycotina</taxon>
        <taxon>Dothideomycetes</taxon>
        <taxon>Pleosporomycetidae</taxon>
        <taxon>Pleosporales</taxon>
        <taxon>Pleosporineae</taxon>
        <taxon>Phaeosphaeriaceae</taxon>
        <taxon>Setomelanomma</taxon>
    </lineage>
</organism>
<comment type="caution">
    <text evidence="1">The sequence shown here is derived from an EMBL/GenBank/DDBJ whole genome shotgun (WGS) entry which is preliminary data.</text>
</comment>
<dbReference type="EMBL" id="ML978214">
    <property type="protein sequence ID" value="KAF2028318.1"/>
    <property type="molecule type" value="Genomic_DNA"/>
</dbReference>
<reference evidence="1" key="1">
    <citation type="journal article" date="2020" name="Stud. Mycol.">
        <title>101 Dothideomycetes genomes: a test case for predicting lifestyles and emergence of pathogens.</title>
        <authorList>
            <person name="Haridas S."/>
            <person name="Albert R."/>
            <person name="Binder M."/>
            <person name="Bloem J."/>
            <person name="Labutti K."/>
            <person name="Salamov A."/>
            <person name="Andreopoulos B."/>
            <person name="Baker S."/>
            <person name="Barry K."/>
            <person name="Bills G."/>
            <person name="Bluhm B."/>
            <person name="Cannon C."/>
            <person name="Castanera R."/>
            <person name="Culley D."/>
            <person name="Daum C."/>
            <person name="Ezra D."/>
            <person name="Gonzalez J."/>
            <person name="Henrissat B."/>
            <person name="Kuo A."/>
            <person name="Liang C."/>
            <person name="Lipzen A."/>
            <person name="Lutzoni F."/>
            <person name="Magnuson J."/>
            <person name="Mondo S."/>
            <person name="Nolan M."/>
            <person name="Ohm R."/>
            <person name="Pangilinan J."/>
            <person name="Park H.-J."/>
            <person name="Ramirez L."/>
            <person name="Alfaro M."/>
            <person name="Sun H."/>
            <person name="Tritt A."/>
            <person name="Yoshinaga Y."/>
            <person name="Zwiers L.-H."/>
            <person name="Turgeon B."/>
            <person name="Goodwin S."/>
            <person name="Spatafora J."/>
            <person name="Crous P."/>
            <person name="Grigoriev I."/>
        </authorList>
    </citation>
    <scope>NUCLEOTIDE SEQUENCE</scope>
    <source>
        <strain evidence="1">CBS 110217</strain>
    </source>
</reference>
<evidence type="ECO:0000313" key="2">
    <source>
        <dbReference type="Proteomes" id="UP000799777"/>
    </source>
</evidence>
<name>A0A9P4H511_9PLEO</name>
<evidence type="ECO:0000313" key="1">
    <source>
        <dbReference type="EMBL" id="KAF2028318.1"/>
    </source>
</evidence>
<gene>
    <name evidence="1" type="ORF">EK21DRAFT_113953</name>
</gene>
<sequence length="130" mass="14670">MHLALQLQLHHYIRHVLAQDVVAPPDAAAKRSEDATRLLMATLHYDNFAKDASLPQLDLIPTSLSIELIKLFLDRGADPNYLIEGALMTHGNITGDYSIWGVHYREQNQSSETWAAISTLLLEHGADRRW</sequence>
<accession>A0A9P4H511</accession>
<keyword evidence="2" id="KW-1185">Reference proteome</keyword>
<dbReference type="AlphaFoldDB" id="A0A9P4H511"/>
<dbReference type="Proteomes" id="UP000799777">
    <property type="component" value="Unassembled WGS sequence"/>
</dbReference>